<dbReference type="AlphaFoldDB" id="A0A9D4R0G7"/>
<reference evidence="1" key="1">
    <citation type="journal article" date="2019" name="bioRxiv">
        <title>The Genome of the Zebra Mussel, Dreissena polymorpha: A Resource for Invasive Species Research.</title>
        <authorList>
            <person name="McCartney M.A."/>
            <person name="Auch B."/>
            <person name="Kono T."/>
            <person name="Mallez S."/>
            <person name="Zhang Y."/>
            <person name="Obille A."/>
            <person name="Becker A."/>
            <person name="Abrahante J.E."/>
            <person name="Garbe J."/>
            <person name="Badalamenti J.P."/>
            <person name="Herman A."/>
            <person name="Mangelson H."/>
            <person name="Liachko I."/>
            <person name="Sullivan S."/>
            <person name="Sone E.D."/>
            <person name="Koren S."/>
            <person name="Silverstein K.A.T."/>
            <person name="Beckman K.B."/>
            <person name="Gohl D.M."/>
        </authorList>
    </citation>
    <scope>NUCLEOTIDE SEQUENCE</scope>
    <source>
        <strain evidence="1">Duluth1</strain>
        <tissue evidence="1">Whole animal</tissue>
    </source>
</reference>
<name>A0A9D4R0G7_DREPO</name>
<sequence>MCQIKSFHPALIAIWPPNNADPAAHLYAAFETCRASYDSPPLETCWASAAGVVLPIRAAGVVLPMDGAFSGFAFPLIK</sequence>
<proteinExistence type="predicted"/>
<keyword evidence="2" id="KW-1185">Reference proteome</keyword>
<organism evidence="1 2">
    <name type="scientific">Dreissena polymorpha</name>
    <name type="common">Zebra mussel</name>
    <name type="synonym">Mytilus polymorpha</name>
    <dbReference type="NCBI Taxonomy" id="45954"/>
    <lineage>
        <taxon>Eukaryota</taxon>
        <taxon>Metazoa</taxon>
        <taxon>Spiralia</taxon>
        <taxon>Lophotrochozoa</taxon>
        <taxon>Mollusca</taxon>
        <taxon>Bivalvia</taxon>
        <taxon>Autobranchia</taxon>
        <taxon>Heteroconchia</taxon>
        <taxon>Euheterodonta</taxon>
        <taxon>Imparidentia</taxon>
        <taxon>Neoheterodontei</taxon>
        <taxon>Myida</taxon>
        <taxon>Dreissenoidea</taxon>
        <taxon>Dreissenidae</taxon>
        <taxon>Dreissena</taxon>
    </lineage>
</organism>
<comment type="caution">
    <text evidence="1">The sequence shown here is derived from an EMBL/GenBank/DDBJ whole genome shotgun (WGS) entry which is preliminary data.</text>
</comment>
<gene>
    <name evidence="1" type="ORF">DPMN_092758</name>
</gene>
<protein>
    <submittedName>
        <fullName evidence="1">Uncharacterized protein</fullName>
    </submittedName>
</protein>
<dbReference type="Proteomes" id="UP000828390">
    <property type="component" value="Unassembled WGS sequence"/>
</dbReference>
<evidence type="ECO:0000313" key="1">
    <source>
        <dbReference type="EMBL" id="KAH3850349.1"/>
    </source>
</evidence>
<accession>A0A9D4R0G7</accession>
<reference evidence="1" key="2">
    <citation type="submission" date="2020-11" db="EMBL/GenBank/DDBJ databases">
        <authorList>
            <person name="McCartney M.A."/>
            <person name="Auch B."/>
            <person name="Kono T."/>
            <person name="Mallez S."/>
            <person name="Becker A."/>
            <person name="Gohl D.M."/>
            <person name="Silverstein K.A.T."/>
            <person name="Koren S."/>
            <person name="Bechman K.B."/>
            <person name="Herman A."/>
            <person name="Abrahante J.E."/>
            <person name="Garbe J."/>
        </authorList>
    </citation>
    <scope>NUCLEOTIDE SEQUENCE</scope>
    <source>
        <strain evidence="1">Duluth1</strain>
        <tissue evidence="1">Whole animal</tissue>
    </source>
</reference>
<evidence type="ECO:0000313" key="2">
    <source>
        <dbReference type="Proteomes" id="UP000828390"/>
    </source>
</evidence>
<dbReference type="EMBL" id="JAIWYP010000003">
    <property type="protein sequence ID" value="KAH3850349.1"/>
    <property type="molecule type" value="Genomic_DNA"/>
</dbReference>